<feature type="transmembrane region" description="Helical" evidence="4">
    <location>
        <begin position="245"/>
        <end position="262"/>
    </location>
</feature>
<evidence type="ECO:0000256" key="2">
    <source>
        <dbReference type="ARBA" id="ARBA00022989"/>
    </source>
</evidence>
<dbReference type="Gene3D" id="1.20.1250.20">
    <property type="entry name" value="MFS general substrate transporter like domains"/>
    <property type="match status" value="1"/>
</dbReference>
<keyword evidence="3 4" id="KW-0472">Membrane</keyword>
<feature type="transmembrane region" description="Helical" evidence="4">
    <location>
        <begin position="274"/>
        <end position="290"/>
    </location>
</feature>
<feature type="transmembrane region" description="Helical" evidence="4">
    <location>
        <begin position="38"/>
        <end position="62"/>
    </location>
</feature>
<evidence type="ECO:0000256" key="1">
    <source>
        <dbReference type="ARBA" id="ARBA00022692"/>
    </source>
</evidence>
<dbReference type="RefSeq" id="WP_379046390.1">
    <property type="nucleotide sequence ID" value="NZ_JBHSKW010000058.1"/>
</dbReference>
<organism evidence="6 7">
    <name type="scientific">Pedobacter alpinus</name>
    <dbReference type="NCBI Taxonomy" id="1590643"/>
    <lineage>
        <taxon>Bacteria</taxon>
        <taxon>Pseudomonadati</taxon>
        <taxon>Bacteroidota</taxon>
        <taxon>Sphingobacteriia</taxon>
        <taxon>Sphingobacteriales</taxon>
        <taxon>Sphingobacteriaceae</taxon>
        <taxon>Pedobacter</taxon>
    </lineage>
</organism>
<dbReference type="Proteomes" id="UP001597546">
    <property type="component" value="Unassembled WGS sequence"/>
</dbReference>
<dbReference type="PANTHER" id="PTHR42910">
    <property type="entry name" value="TRANSPORTER SCO4007-RELATED"/>
    <property type="match status" value="1"/>
</dbReference>
<sequence length="390" mass="42760">MSLKKADTIIMAITTAFIVANIYYCQPLIVLIAKDFNISAAIAGHTAYLTQAGYATGLLFLVPLGDMIERKKQIIFTTLLAVLSLIMAATAQNFLILEVACFLIGFSSIVPQLILPLSAHLSAPEQRGKVVGIVMSGLLIGILASRTISGFIGGIYGWRMMYYIAAVICIAIMVLIHYRFPQSFPSFTGNYKKLMRTMITLVKEEPVLRECSTINIFVFMIFGSFWTNMVLLLANAPYHFESTQIGLFGLVGAVGALTAPLIGKLGDNGKPRIAVGYGLAIILLSQVFFYFFSDQIFIFIATIILLEMGHQAVHVSNQTRVYALNPDARNRLNTVLMTMSFIGAASGSAIGLALWQFKGWQTICLASALMAIIAFVIYLVTYRKLRIANS</sequence>
<evidence type="ECO:0000259" key="5">
    <source>
        <dbReference type="PROSITE" id="PS50850"/>
    </source>
</evidence>
<feature type="transmembrane region" description="Helical" evidence="4">
    <location>
        <begin position="97"/>
        <end position="118"/>
    </location>
</feature>
<feature type="transmembrane region" description="Helical" evidence="4">
    <location>
        <begin position="9"/>
        <end position="32"/>
    </location>
</feature>
<dbReference type="CDD" id="cd17324">
    <property type="entry name" value="MFS_NepI_like"/>
    <property type="match status" value="1"/>
</dbReference>
<name>A0ABW5TYU5_9SPHI</name>
<feature type="transmembrane region" description="Helical" evidence="4">
    <location>
        <begin position="160"/>
        <end position="178"/>
    </location>
</feature>
<dbReference type="Pfam" id="PF07690">
    <property type="entry name" value="MFS_1"/>
    <property type="match status" value="1"/>
</dbReference>
<proteinExistence type="predicted"/>
<keyword evidence="7" id="KW-1185">Reference proteome</keyword>
<evidence type="ECO:0000256" key="4">
    <source>
        <dbReference type="SAM" id="Phobius"/>
    </source>
</evidence>
<protein>
    <submittedName>
        <fullName evidence="6">MFS transporter</fullName>
    </submittedName>
</protein>
<dbReference type="InterPro" id="IPR020846">
    <property type="entry name" value="MFS_dom"/>
</dbReference>
<dbReference type="PROSITE" id="PS50850">
    <property type="entry name" value="MFS"/>
    <property type="match status" value="1"/>
</dbReference>
<gene>
    <name evidence="6" type="ORF">ACFSSE_16720</name>
</gene>
<evidence type="ECO:0000313" key="6">
    <source>
        <dbReference type="EMBL" id="MFD2733356.1"/>
    </source>
</evidence>
<evidence type="ECO:0000313" key="7">
    <source>
        <dbReference type="Proteomes" id="UP001597546"/>
    </source>
</evidence>
<dbReference type="EMBL" id="JBHULV010000052">
    <property type="protein sequence ID" value="MFD2733356.1"/>
    <property type="molecule type" value="Genomic_DNA"/>
</dbReference>
<feature type="transmembrane region" description="Helical" evidence="4">
    <location>
        <begin position="130"/>
        <end position="148"/>
    </location>
</feature>
<evidence type="ECO:0000256" key="3">
    <source>
        <dbReference type="ARBA" id="ARBA00023136"/>
    </source>
</evidence>
<dbReference type="InterPro" id="IPR011701">
    <property type="entry name" value="MFS"/>
</dbReference>
<dbReference type="PANTHER" id="PTHR42910:SF1">
    <property type="entry name" value="MAJOR FACILITATOR SUPERFAMILY (MFS) PROFILE DOMAIN-CONTAINING PROTEIN"/>
    <property type="match status" value="1"/>
</dbReference>
<comment type="caution">
    <text evidence="6">The sequence shown here is derived from an EMBL/GenBank/DDBJ whole genome shotgun (WGS) entry which is preliminary data.</text>
</comment>
<reference evidence="7" key="1">
    <citation type="journal article" date="2019" name="Int. J. Syst. Evol. Microbiol.">
        <title>The Global Catalogue of Microorganisms (GCM) 10K type strain sequencing project: providing services to taxonomists for standard genome sequencing and annotation.</title>
        <authorList>
            <consortium name="The Broad Institute Genomics Platform"/>
            <consortium name="The Broad Institute Genome Sequencing Center for Infectious Disease"/>
            <person name="Wu L."/>
            <person name="Ma J."/>
        </authorList>
    </citation>
    <scope>NUCLEOTIDE SEQUENCE [LARGE SCALE GENOMIC DNA]</scope>
    <source>
        <strain evidence="7">KCTC 42456</strain>
    </source>
</reference>
<accession>A0ABW5TYU5</accession>
<feature type="transmembrane region" description="Helical" evidence="4">
    <location>
        <begin position="74"/>
        <end position="91"/>
    </location>
</feature>
<keyword evidence="2 4" id="KW-1133">Transmembrane helix</keyword>
<keyword evidence="1 4" id="KW-0812">Transmembrane</keyword>
<feature type="domain" description="Major facilitator superfamily (MFS) profile" evidence="5">
    <location>
        <begin position="1"/>
        <end position="386"/>
    </location>
</feature>
<feature type="transmembrane region" description="Helical" evidence="4">
    <location>
        <begin position="334"/>
        <end position="354"/>
    </location>
</feature>
<dbReference type="SUPFAM" id="SSF103473">
    <property type="entry name" value="MFS general substrate transporter"/>
    <property type="match status" value="1"/>
</dbReference>
<feature type="transmembrane region" description="Helical" evidence="4">
    <location>
        <begin position="213"/>
        <end position="233"/>
    </location>
</feature>
<feature type="transmembrane region" description="Helical" evidence="4">
    <location>
        <begin position="360"/>
        <end position="380"/>
    </location>
</feature>
<dbReference type="InterPro" id="IPR036259">
    <property type="entry name" value="MFS_trans_sf"/>
</dbReference>
<feature type="transmembrane region" description="Helical" evidence="4">
    <location>
        <begin position="296"/>
        <end position="313"/>
    </location>
</feature>